<dbReference type="PANTHER" id="PTHR30404:SF0">
    <property type="entry name" value="N-ACETYLMURAMOYL-L-ALANINE AMIDASE AMIC"/>
    <property type="match status" value="1"/>
</dbReference>
<dbReference type="SUPFAM" id="SSF53187">
    <property type="entry name" value="Zn-dependent exopeptidases"/>
    <property type="match status" value="1"/>
</dbReference>
<dbReference type="PANTHER" id="PTHR30404">
    <property type="entry name" value="N-ACETYLMURAMOYL-L-ALANINE AMIDASE"/>
    <property type="match status" value="1"/>
</dbReference>
<feature type="domain" description="SLH" evidence="6">
    <location>
        <begin position="148"/>
        <end position="205"/>
    </location>
</feature>
<dbReference type="Pfam" id="PF08239">
    <property type="entry name" value="SH3_3"/>
    <property type="match status" value="1"/>
</dbReference>
<keyword evidence="2" id="KW-0378">Hydrolase</keyword>
<evidence type="ECO:0000256" key="2">
    <source>
        <dbReference type="ARBA" id="ARBA00022801"/>
    </source>
</evidence>
<reference evidence="8 9" key="1">
    <citation type="submission" date="2016-10" db="EMBL/GenBank/DDBJ databases">
        <authorList>
            <person name="de Groot N.N."/>
        </authorList>
    </citation>
    <scope>NUCLEOTIDE SEQUENCE [LARGE SCALE GENOMIC DNA]</scope>
    <source>
        <strain evidence="8 9">CGMCC 1.7727</strain>
    </source>
</reference>
<protein>
    <submittedName>
        <fullName evidence="8">N-acetylmuramoyl-L-alanine amidase</fullName>
    </submittedName>
</protein>
<dbReference type="RefSeq" id="WP_089740649.1">
    <property type="nucleotide sequence ID" value="NZ_FOGL01000008.1"/>
</dbReference>
<evidence type="ECO:0000259" key="6">
    <source>
        <dbReference type="PROSITE" id="PS51272"/>
    </source>
</evidence>
<evidence type="ECO:0000256" key="3">
    <source>
        <dbReference type="ARBA" id="ARBA00023316"/>
    </source>
</evidence>
<dbReference type="GO" id="GO:0030288">
    <property type="term" value="C:outer membrane-bounded periplasmic space"/>
    <property type="evidence" value="ECO:0007669"/>
    <property type="project" value="TreeGrafter"/>
</dbReference>
<dbReference type="Pfam" id="PF01520">
    <property type="entry name" value="Amidase_3"/>
    <property type="match status" value="1"/>
</dbReference>
<dbReference type="InterPro" id="IPR003646">
    <property type="entry name" value="SH3-like_bac-type"/>
</dbReference>
<dbReference type="AlphaFoldDB" id="A0A1H9RCB1"/>
<feature type="compositionally biased region" description="Pro residues" evidence="4">
    <location>
        <begin position="203"/>
        <end position="221"/>
    </location>
</feature>
<evidence type="ECO:0000256" key="5">
    <source>
        <dbReference type="SAM" id="SignalP"/>
    </source>
</evidence>
<name>A0A1H9RCB1_9BACI</name>
<dbReference type="SMART" id="SM00287">
    <property type="entry name" value="SH3b"/>
    <property type="match status" value="1"/>
</dbReference>
<feature type="domain" description="SH3b" evidence="7">
    <location>
        <begin position="230"/>
        <end position="293"/>
    </location>
</feature>
<dbReference type="OrthoDB" id="9806267at2"/>
<dbReference type="Pfam" id="PF00395">
    <property type="entry name" value="SLH"/>
    <property type="match status" value="3"/>
</dbReference>
<dbReference type="EMBL" id="FOGL01000008">
    <property type="protein sequence ID" value="SER70175.1"/>
    <property type="molecule type" value="Genomic_DNA"/>
</dbReference>
<dbReference type="GO" id="GO:0008745">
    <property type="term" value="F:N-acetylmuramoyl-L-alanine amidase activity"/>
    <property type="evidence" value="ECO:0007669"/>
    <property type="project" value="InterPro"/>
</dbReference>
<evidence type="ECO:0000313" key="9">
    <source>
        <dbReference type="Proteomes" id="UP000199687"/>
    </source>
</evidence>
<dbReference type="InterPro" id="IPR001119">
    <property type="entry name" value="SLH_dom"/>
</dbReference>
<dbReference type="STRING" id="531814.SAMN04487944_108105"/>
<keyword evidence="9" id="KW-1185">Reference proteome</keyword>
<dbReference type="GO" id="GO:0071555">
    <property type="term" value="P:cell wall organization"/>
    <property type="evidence" value="ECO:0007669"/>
    <property type="project" value="UniProtKB-KW"/>
</dbReference>
<proteinExistence type="predicted"/>
<organism evidence="8 9">
    <name type="scientific">Gracilibacillus ureilyticus</name>
    <dbReference type="NCBI Taxonomy" id="531814"/>
    <lineage>
        <taxon>Bacteria</taxon>
        <taxon>Bacillati</taxon>
        <taxon>Bacillota</taxon>
        <taxon>Bacilli</taxon>
        <taxon>Bacillales</taxon>
        <taxon>Bacillaceae</taxon>
        <taxon>Gracilibacillus</taxon>
    </lineage>
</organism>
<dbReference type="InterPro" id="IPR050695">
    <property type="entry name" value="N-acetylmuramoyl_amidase_3"/>
</dbReference>
<accession>A0A1H9RCB1</accession>
<dbReference type="Gene3D" id="3.40.630.40">
    <property type="entry name" value="Zn-dependent exopeptidases"/>
    <property type="match status" value="1"/>
</dbReference>
<keyword evidence="3" id="KW-0961">Cell wall biogenesis/degradation</keyword>
<dbReference type="PROSITE" id="PS51272">
    <property type="entry name" value="SLH"/>
    <property type="match status" value="3"/>
</dbReference>
<evidence type="ECO:0000259" key="7">
    <source>
        <dbReference type="PROSITE" id="PS51781"/>
    </source>
</evidence>
<evidence type="ECO:0000313" key="8">
    <source>
        <dbReference type="EMBL" id="SER70175.1"/>
    </source>
</evidence>
<dbReference type="PROSITE" id="PS51781">
    <property type="entry name" value="SH3B"/>
    <property type="match status" value="1"/>
</dbReference>
<evidence type="ECO:0000256" key="4">
    <source>
        <dbReference type="SAM" id="MobiDB-lite"/>
    </source>
</evidence>
<keyword evidence="1 5" id="KW-0732">Signal</keyword>
<evidence type="ECO:0000256" key="1">
    <source>
        <dbReference type="ARBA" id="ARBA00022729"/>
    </source>
</evidence>
<feature type="signal peptide" evidence="5">
    <location>
        <begin position="1"/>
        <end position="21"/>
    </location>
</feature>
<dbReference type="InterPro" id="IPR002508">
    <property type="entry name" value="MurNAc-LAA_cat"/>
</dbReference>
<feature type="region of interest" description="Disordered" evidence="4">
    <location>
        <begin position="200"/>
        <end position="230"/>
    </location>
</feature>
<gene>
    <name evidence="8" type="ORF">SAMN04487944_108105</name>
</gene>
<dbReference type="Proteomes" id="UP000199687">
    <property type="component" value="Unassembled WGS sequence"/>
</dbReference>
<dbReference type="Gene3D" id="2.30.30.40">
    <property type="entry name" value="SH3 Domains"/>
    <property type="match status" value="1"/>
</dbReference>
<dbReference type="CDD" id="cd02696">
    <property type="entry name" value="MurNAc-LAA"/>
    <property type="match status" value="1"/>
</dbReference>
<sequence length="474" mass="51471">MHKKILSSVLFIMMVSFICLSQSVSANTLPDVPEKYKDMINPLIEEGIITGYTNGTFKPNNNVTRAEAATMIGRALHLDGNQQASSLFSDVDVSHYASGYIQSAVNKGIVSGYPNGTFKPDDSITRGEMAVIVSRAFELSDKANVTFSDVVGTSYESFISKVYAAEIVSGYPDGTFKPDKPINRAEFSIMVFRALNPVVDKPQPAPAPKPEPKPEPAPAPKPDPEPDKPIATKYVNVTTSLNVRSGPGTSYSKVGSLYRNNEVKVLKYSGDWAQIESGSIIGYVHADYLMDQPEKLRGIITIDPGHGDHDPGATANGVKEKDINLDVAKYVRQYLEAEGIKVVMTRTDDTFLSLGRRVEIAENANSDAFVSIHANAATASANGTETFYSTASRATDSKKLAEFIQTRLVKALGTNDRGVKEGGFQVIKYNSLPSALVELGFLTNTGDVKILLAKKEEAGEAIAQGIMDYYNWKE</sequence>
<dbReference type="SMART" id="SM00646">
    <property type="entry name" value="Ami_3"/>
    <property type="match status" value="1"/>
</dbReference>
<feature type="chain" id="PRO_5038749749" evidence="5">
    <location>
        <begin position="22"/>
        <end position="474"/>
    </location>
</feature>
<dbReference type="GO" id="GO:0009253">
    <property type="term" value="P:peptidoglycan catabolic process"/>
    <property type="evidence" value="ECO:0007669"/>
    <property type="project" value="InterPro"/>
</dbReference>
<feature type="domain" description="SLH" evidence="6">
    <location>
        <begin position="84"/>
        <end position="147"/>
    </location>
</feature>
<feature type="domain" description="SLH" evidence="6">
    <location>
        <begin position="23"/>
        <end position="83"/>
    </location>
</feature>